<dbReference type="Proteomes" id="UP000551878">
    <property type="component" value="Unassembled WGS sequence"/>
</dbReference>
<evidence type="ECO:0000256" key="1">
    <source>
        <dbReference type="SAM" id="Phobius"/>
    </source>
</evidence>
<organism evidence="2 3">
    <name type="scientific">Texcoconibacillus texcoconensis</name>
    <dbReference type="NCBI Taxonomy" id="1095777"/>
    <lineage>
        <taxon>Bacteria</taxon>
        <taxon>Bacillati</taxon>
        <taxon>Bacillota</taxon>
        <taxon>Bacilli</taxon>
        <taxon>Bacillales</taxon>
        <taxon>Bacillaceae</taxon>
        <taxon>Texcoconibacillus</taxon>
    </lineage>
</organism>
<keyword evidence="1" id="KW-0472">Membrane</keyword>
<accession>A0A840QP59</accession>
<keyword evidence="1" id="KW-1133">Transmembrane helix</keyword>
<evidence type="ECO:0000313" key="3">
    <source>
        <dbReference type="Proteomes" id="UP000551878"/>
    </source>
</evidence>
<dbReference type="AlphaFoldDB" id="A0A840QP59"/>
<evidence type="ECO:0000313" key="2">
    <source>
        <dbReference type="EMBL" id="MBB5173128.1"/>
    </source>
</evidence>
<keyword evidence="1" id="KW-0812">Transmembrane</keyword>
<reference evidence="2 3" key="1">
    <citation type="submission" date="2020-08" db="EMBL/GenBank/DDBJ databases">
        <title>Genomic Encyclopedia of Type Strains, Phase IV (KMG-IV): sequencing the most valuable type-strain genomes for metagenomic binning, comparative biology and taxonomic classification.</title>
        <authorList>
            <person name="Goeker M."/>
        </authorList>
    </citation>
    <scope>NUCLEOTIDE SEQUENCE [LARGE SCALE GENOMIC DNA]</scope>
    <source>
        <strain evidence="2 3">DSM 24696</strain>
    </source>
</reference>
<gene>
    <name evidence="2" type="ORF">HNQ41_001291</name>
</gene>
<keyword evidence="3" id="KW-1185">Reference proteome</keyword>
<protein>
    <recommendedName>
        <fullName evidence="4">Sodium:proton antiporter</fullName>
    </recommendedName>
</protein>
<evidence type="ECO:0008006" key="4">
    <source>
        <dbReference type="Google" id="ProtNLM"/>
    </source>
</evidence>
<dbReference type="EMBL" id="JACHHB010000004">
    <property type="protein sequence ID" value="MBB5173128.1"/>
    <property type="molecule type" value="Genomic_DNA"/>
</dbReference>
<sequence length="61" mass="7407">MMNQSPIWTWLVVALLAIFGFRYRYKVVNLLLTRRFLRRVVVRLAMRIPAIRQSMMQRVLN</sequence>
<proteinExistence type="predicted"/>
<feature type="transmembrane region" description="Helical" evidence="1">
    <location>
        <begin position="6"/>
        <end position="25"/>
    </location>
</feature>
<comment type="caution">
    <text evidence="2">The sequence shown here is derived from an EMBL/GenBank/DDBJ whole genome shotgun (WGS) entry which is preliminary data.</text>
</comment>
<name>A0A840QP59_9BACI</name>